<gene>
    <name evidence="3" type="ORF">PMALA_063790</name>
</gene>
<dbReference type="PANTHER" id="PTHR21727:SF0">
    <property type="entry name" value="MRNA (2'-O-METHYLADENOSINE-N(6)-)-METHYLTRANSFERASE"/>
    <property type="match status" value="1"/>
</dbReference>
<organism evidence="3 4">
    <name type="scientific">Plasmodium malariae</name>
    <dbReference type="NCBI Taxonomy" id="5858"/>
    <lineage>
        <taxon>Eukaryota</taxon>
        <taxon>Sar</taxon>
        <taxon>Alveolata</taxon>
        <taxon>Apicomplexa</taxon>
        <taxon>Aconoidasida</taxon>
        <taxon>Haemosporida</taxon>
        <taxon>Plasmodiidae</taxon>
        <taxon>Plasmodium</taxon>
        <taxon>Plasmodium (Plasmodium)</taxon>
    </lineage>
</organism>
<feature type="transmembrane region" description="Helical" evidence="1">
    <location>
        <begin position="1297"/>
        <end position="1315"/>
    </location>
</feature>
<dbReference type="InterPro" id="IPR039881">
    <property type="entry name" value="PCIF1-like"/>
</dbReference>
<sequence>MHKSSNTLNLHDEYNLQRELVKLRKVFINVFTFELFYMKNLKLKNSYVKIIKHENRTKNCFNELKKKGKKINSKFRKEHCVKQNNRHGTFELNKNVCFIEKEILNRSFFNINIKNSNYDIKEKYLYLYDLFRRFCSIIRKRRKNAHNEETFFFDAFFIKKFCAFLNSLVLDSKKNVYIYSVRRNIQKCVCVNEKCERVGEKKKKNIYMPERWRHYDVYLSNKKKDVTNEINKKGIIFLNAIYCVYKFTSCNFSIDRKRSKQCSTPFKCNNSKYNMLKVDVIRVNYIIKKLIYNDFYFNIFNSIYYSIINKNTMIMTDSLCSSSTFCSCENMKKAEDMNTENHCSNGKEVLNDEHYIYYFFICIKILFNSFNNFPKYKEKKKLISDNFFLFKKLKTLLKENVQNVLYITVVNIERIYTQLSLRYIFNLFLFYFAFLDINFYVCVSLVSKQCSLTPEERQFCRFFKKGKELRNPFRSKYDCFGVPNDVSVGVLSGDSISVDGLSGNNISLDGLSGNNISLDGLSGNNISLDGLSGNNIIVNGLSGNNIIVGGGSEKWETTPCTVSSPNNVLISHIMCFFCSYDLLKKENLNAREKKKYFIFVILYILYHNYISVIKKEEKEERRESFLSYYFEKYMKKKIFFKKYNFSYSKFGKKAKSGVHHEHCRSCYFSKCQKKIQNNFARCFKKMNNKCVYIKHFDSILKTEKTRKPDCIAHTASMSHIEEHLNSSGAISNGNSQISKIAVRVYKRNEEKKVLKESQLSDDLRLISYEENVNISTCNYCSNSICSGCISNPRVVYGGGTNNSYYKRITCKGKKLYWGNYSYSKFYELNWAKIIDVDEKVMELTSIVDEKWAHNNNDNNSYDYINEKIKFFLENLKTFLFPLLKKVYNTSVVYINVYIYLFMVHSFHLLEKKKKVEHNEELKREKILINKGTYLFLNQLSNNFCKKKQHICWEKKDLTCSGNFITKLTLYIYCKLLGFLHSSNKKRVILSTGENKKKKFYLNSNIYNFKIWPIRLLCKLLNSVDVYAYAYKESKGEKCFPLIGDKEISCVRSTCNKCLSCTSCNAFSCCIYCDNCMEGLFTRFYSLYIKKGENLSIQNRKNILKRKRLQRYICKLSSKNTTAKRKTKAGSDNLIGKYITLLYSNVNALFPSIYVYVNEEDFYVQMKKNFIIFNLRIGGRTGCESVNGSGRHNVNLGNVYYLLNGKKYFVFEKSYILKKTYKINYVTICLLFYRHCFFFYNYNPFIFTYLFNNIYCICIKCLSKYLIVNDCKKKIIREVNHDCFYKQNGILIKNRNNVLIRNFYFFVFFLLIRYHTLIGNVNHAGLQSCVPMRIMRMLRKKMEIKRECFSSPFNAVLKKYCSFFSDIDIFFGSSGDFFKLHLRSGAYEVNPPFDISLINKLIIYILCNLKKEEQELTFFLIIPFLKDKNYFYELLFSSPYVISCFLLKRNFYTFSTRLFESREEEYISTCDCFVFILQNEKAKFQKRISKKTVLKIKRLWENLRHI</sequence>
<evidence type="ECO:0000259" key="2">
    <source>
        <dbReference type="Pfam" id="PF12237"/>
    </source>
</evidence>
<evidence type="ECO:0000313" key="4">
    <source>
        <dbReference type="Proteomes" id="UP000078597"/>
    </source>
</evidence>
<dbReference type="GO" id="GO:0099122">
    <property type="term" value="F:RNA polymerase II C-terminal domain binding"/>
    <property type="evidence" value="ECO:0007669"/>
    <property type="project" value="InterPro"/>
</dbReference>
<keyword evidence="1" id="KW-0472">Membrane</keyword>
<dbReference type="GO" id="GO:0016422">
    <property type="term" value="F:mRNA (2'-O-methyladenosine-N6-)-methyltransferase activity"/>
    <property type="evidence" value="ECO:0007669"/>
    <property type="project" value="InterPro"/>
</dbReference>
<keyword evidence="1" id="KW-0812">Transmembrane</keyword>
<feature type="transmembrane region" description="Helical" evidence="1">
    <location>
        <begin position="423"/>
        <end position="441"/>
    </location>
</feature>
<feature type="transmembrane region" description="Helical" evidence="1">
    <location>
        <begin position="1245"/>
        <end position="1266"/>
    </location>
</feature>
<dbReference type="VEuPathDB" id="PlasmoDB:PmUG01_05023800"/>
<evidence type="ECO:0000313" key="3">
    <source>
        <dbReference type="EMBL" id="SBS98521.1"/>
    </source>
</evidence>
<reference evidence="4" key="1">
    <citation type="submission" date="2016-05" db="EMBL/GenBank/DDBJ databases">
        <authorList>
            <person name="Naeem Raeece"/>
        </authorList>
    </citation>
    <scope>NUCLEOTIDE SEQUENCE [LARGE SCALE GENOMIC DNA]</scope>
</reference>
<dbReference type="EMBL" id="FLQW01005161">
    <property type="protein sequence ID" value="SBS98521.1"/>
    <property type="molecule type" value="Genomic_DNA"/>
</dbReference>
<proteinExistence type="predicted"/>
<dbReference type="InterPro" id="IPR022035">
    <property type="entry name" value="PCIF1_WW"/>
</dbReference>
<dbReference type="PANTHER" id="PTHR21727">
    <property type="entry name" value="PHOSPHORYLATED CTD INTERACTING FACTOR 1"/>
    <property type="match status" value="1"/>
</dbReference>
<keyword evidence="1" id="KW-1133">Transmembrane helix</keyword>
<feature type="transmembrane region" description="Helical" evidence="1">
    <location>
        <begin position="595"/>
        <end position="613"/>
    </location>
</feature>
<feature type="transmembrane region" description="Helical" evidence="1">
    <location>
        <begin position="891"/>
        <end position="909"/>
    </location>
</feature>
<dbReference type="Proteomes" id="UP000078597">
    <property type="component" value="Unassembled WGS sequence"/>
</dbReference>
<evidence type="ECO:0000256" key="1">
    <source>
        <dbReference type="SAM" id="Phobius"/>
    </source>
</evidence>
<dbReference type="Pfam" id="PF12237">
    <property type="entry name" value="PCIF1_WW"/>
    <property type="match status" value="1"/>
</dbReference>
<name>A0A1A8X2W7_PLAMA</name>
<feature type="domain" description="PCIF1 WW" evidence="2">
    <location>
        <begin position="1299"/>
        <end position="1450"/>
    </location>
</feature>
<protein>
    <recommendedName>
        <fullName evidence="2">PCIF1 WW domain-containing protein</fullName>
    </recommendedName>
</protein>
<accession>A0A1A8X2W7</accession>